<dbReference type="NCBIfam" id="TIGR00278">
    <property type="entry name" value="membrane protein insertion efficiency factor YidD"/>
    <property type="match status" value="1"/>
</dbReference>
<dbReference type="eggNOG" id="COG0759">
    <property type="taxonomic scope" value="Bacteria"/>
</dbReference>
<dbReference type="Proteomes" id="UP000004095">
    <property type="component" value="Unassembled WGS sequence"/>
</dbReference>
<dbReference type="InterPro" id="IPR002696">
    <property type="entry name" value="Membr_insert_effic_factor_YidD"/>
</dbReference>
<dbReference type="PANTHER" id="PTHR33383:SF1">
    <property type="entry name" value="MEMBRANE PROTEIN INSERTION EFFICIENCY FACTOR-RELATED"/>
    <property type="match status" value="1"/>
</dbReference>
<name>A1ZRL7_MICM2</name>
<sequence>MCGVTFVHLPLQAQNKATDLDLLVNTPPRYDLRAWKEFYKKPQKKRITFVQAINPFYWVFSGLLTGYQQVISPQMSATCIYEVSCSRFSRIAIKKYGIIKGIALTADRLSRCTKSTHKNTPGVFFTTKGKIKDLMLIDEHPHKH</sequence>
<dbReference type="Pfam" id="PF01809">
    <property type="entry name" value="YidD"/>
    <property type="match status" value="1"/>
</dbReference>
<accession>A1ZRL7</accession>
<gene>
    <name evidence="1" type="ORF">M23134_03573</name>
</gene>
<organism evidence="1 2">
    <name type="scientific">Microscilla marina ATCC 23134</name>
    <dbReference type="NCBI Taxonomy" id="313606"/>
    <lineage>
        <taxon>Bacteria</taxon>
        <taxon>Pseudomonadati</taxon>
        <taxon>Bacteroidota</taxon>
        <taxon>Cytophagia</taxon>
        <taxon>Cytophagales</taxon>
        <taxon>Microscillaceae</taxon>
        <taxon>Microscilla</taxon>
    </lineage>
</organism>
<dbReference type="PANTHER" id="PTHR33383">
    <property type="entry name" value="MEMBRANE PROTEIN INSERTION EFFICIENCY FACTOR-RELATED"/>
    <property type="match status" value="1"/>
</dbReference>
<comment type="caution">
    <text evidence="1">The sequence shown here is derived from an EMBL/GenBank/DDBJ whole genome shotgun (WGS) entry which is preliminary data.</text>
</comment>
<evidence type="ECO:0000313" key="2">
    <source>
        <dbReference type="Proteomes" id="UP000004095"/>
    </source>
</evidence>
<dbReference type="EMBL" id="AAWS01000028">
    <property type="protein sequence ID" value="EAY26922.1"/>
    <property type="molecule type" value="Genomic_DNA"/>
</dbReference>
<dbReference type="AlphaFoldDB" id="A1ZRL7"/>
<keyword evidence="2" id="KW-1185">Reference proteome</keyword>
<dbReference type="SMART" id="SM01234">
    <property type="entry name" value="Haemolytic"/>
    <property type="match status" value="1"/>
</dbReference>
<protein>
    <recommendedName>
        <fullName evidence="3">Membrane protein insertion efficiency factor YidD</fullName>
    </recommendedName>
</protein>
<reference evidence="1 2" key="1">
    <citation type="submission" date="2007-01" db="EMBL/GenBank/DDBJ databases">
        <authorList>
            <person name="Haygood M."/>
            <person name="Podell S."/>
            <person name="Anderson C."/>
            <person name="Hopkinson B."/>
            <person name="Roe K."/>
            <person name="Barbeau K."/>
            <person name="Gaasterland T."/>
            <person name="Ferriera S."/>
            <person name="Johnson J."/>
            <person name="Kravitz S."/>
            <person name="Beeson K."/>
            <person name="Sutton G."/>
            <person name="Rogers Y.-H."/>
            <person name="Friedman R."/>
            <person name="Frazier M."/>
            <person name="Venter J.C."/>
        </authorList>
    </citation>
    <scope>NUCLEOTIDE SEQUENCE [LARGE SCALE GENOMIC DNA]</scope>
    <source>
        <strain evidence="1 2">ATCC 23134</strain>
    </source>
</reference>
<evidence type="ECO:0000313" key="1">
    <source>
        <dbReference type="EMBL" id="EAY26922.1"/>
    </source>
</evidence>
<proteinExistence type="predicted"/>
<evidence type="ECO:0008006" key="3">
    <source>
        <dbReference type="Google" id="ProtNLM"/>
    </source>
</evidence>